<dbReference type="GO" id="GO:0009897">
    <property type="term" value="C:external side of plasma membrane"/>
    <property type="evidence" value="ECO:0007669"/>
    <property type="project" value="TreeGrafter"/>
</dbReference>
<dbReference type="InterPro" id="IPR013783">
    <property type="entry name" value="Ig-like_fold"/>
</dbReference>
<keyword evidence="5 11" id="KW-1133">Transmembrane helix</keyword>
<dbReference type="OrthoDB" id="10055806at2759"/>
<reference evidence="13" key="1">
    <citation type="submission" date="2021-01" db="EMBL/GenBank/DDBJ databases">
        <authorList>
            <person name="Zahm M."/>
            <person name="Roques C."/>
            <person name="Cabau C."/>
            <person name="Klopp C."/>
            <person name="Donnadieu C."/>
            <person name="Jouanno E."/>
            <person name="Lampietro C."/>
            <person name="Louis A."/>
            <person name="Herpin A."/>
            <person name="Echchiki A."/>
            <person name="Berthelot C."/>
            <person name="Parey E."/>
            <person name="Roest-Crollius H."/>
            <person name="Braasch I."/>
            <person name="Postlethwait J."/>
            <person name="Bobe J."/>
            <person name="Montfort J."/>
            <person name="Bouchez O."/>
            <person name="Begum T."/>
            <person name="Mejri S."/>
            <person name="Adams A."/>
            <person name="Chen W.-J."/>
            <person name="Guiguen Y."/>
        </authorList>
    </citation>
    <scope>NUCLEOTIDE SEQUENCE</scope>
    <source>
        <strain evidence="13">YG-15Mar2019-1</strain>
        <tissue evidence="13">Brain</tissue>
    </source>
</reference>
<evidence type="ECO:0000313" key="14">
    <source>
        <dbReference type="Proteomes" id="UP001046870"/>
    </source>
</evidence>
<gene>
    <name evidence="13" type="ORF">MATL_G00145150</name>
</gene>
<evidence type="ECO:0000256" key="7">
    <source>
        <dbReference type="ARBA" id="ARBA00023157"/>
    </source>
</evidence>
<evidence type="ECO:0000256" key="8">
    <source>
        <dbReference type="ARBA" id="ARBA00023170"/>
    </source>
</evidence>
<dbReference type="Pfam" id="PF07686">
    <property type="entry name" value="V-set"/>
    <property type="match status" value="1"/>
</dbReference>
<feature type="domain" description="Ig-like" evidence="12">
    <location>
        <begin position="42"/>
        <end position="147"/>
    </location>
</feature>
<dbReference type="GO" id="GO:0031295">
    <property type="term" value="P:T cell costimulation"/>
    <property type="evidence" value="ECO:0007669"/>
    <property type="project" value="TreeGrafter"/>
</dbReference>
<evidence type="ECO:0000256" key="2">
    <source>
        <dbReference type="ARBA" id="ARBA00022475"/>
    </source>
</evidence>
<dbReference type="PANTHER" id="PTHR25466">
    <property type="entry name" value="T-LYMPHOCYTE ACTIVATION ANTIGEN"/>
    <property type="match status" value="1"/>
</dbReference>
<dbReference type="GO" id="GO:0071222">
    <property type="term" value="P:cellular response to lipopolysaccharide"/>
    <property type="evidence" value="ECO:0007669"/>
    <property type="project" value="TreeGrafter"/>
</dbReference>
<organism evidence="13 14">
    <name type="scientific">Megalops atlanticus</name>
    <name type="common">Tarpon</name>
    <name type="synonym">Clupea gigantea</name>
    <dbReference type="NCBI Taxonomy" id="7932"/>
    <lineage>
        <taxon>Eukaryota</taxon>
        <taxon>Metazoa</taxon>
        <taxon>Chordata</taxon>
        <taxon>Craniata</taxon>
        <taxon>Vertebrata</taxon>
        <taxon>Euteleostomi</taxon>
        <taxon>Actinopterygii</taxon>
        <taxon>Neopterygii</taxon>
        <taxon>Teleostei</taxon>
        <taxon>Elopiformes</taxon>
        <taxon>Megalopidae</taxon>
        <taxon>Megalops</taxon>
    </lineage>
</organism>
<keyword evidence="7" id="KW-1015">Disulfide bond</keyword>
<dbReference type="EMBL" id="JAFDVH010000011">
    <property type="protein sequence ID" value="KAG7468632.1"/>
    <property type="molecule type" value="Genomic_DNA"/>
</dbReference>
<keyword evidence="9" id="KW-0325">Glycoprotein</keyword>
<evidence type="ECO:0000259" key="12">
    <source>
        <dbReference type="PROSITE" id="PS50835"/>
    </source>
</evidence>
<dbReference type="InterPro" id="IPR013106">
    <property type="entry name" value="Ig_V-set"/>
</dbReference>
<keyword evidence="6 11" id="KW-0472">Membrane</keyword>
<dbReference type="SUPFAM" id="SSF48726">
    <property type="entry name" value="Immunoglobulin"/>
    <property type="match status" value="1"/>
</dbReference>
<sequence length="268" mass="29295">MKNINGCSFDRTGDFVPFVLSPSFSHSSEKLLLKVRLKVLVPSISASVSMSVGDPVTLPCYRKISRKLSDDDLFVQWRRGGNLVLQLSTGVFSYSAEFRERASVSLDKIRQGDLSLTLRGTHESDSGVYQCYSDTNQTAISTSLEVKVPPQTISISVTGMSFSLRVPHLPVDVYFFREAKDKGVYTVLETSSNMTIEKVTLFTTPGPPQGLYALVLVASGCLTMMGTLVHAGVLRGCPAQRTEGLGQGVAWVFYLKGVSPEPPQRDKT</sequence>
<feature type="transmembrane region" description="Helical" evidence="11">
    <location>
        <begin position="211"/>
        <end position="234"/>
    </location>
</feature>
<keyword evidence="2" id="KW-1003">Cell membrane</keyword>
<dbReference type="SMART" id="SM00409">
    <property type="entry name" value="IG"/>
    <property type="match status" value="1"/>
</dbReference>
<comment type="subcellular location">
    <subcellularLocation>
        <location evidence="1">Cell membrane</location>
        <topology evidence="1">Single-pass type I membrane protein</topology>
    </subcellularLocation>
</comment>
<evidence type="ECO:0000256" key="11">
    <source>
        <dbReference type="SAM" id="Phobius"/>
    </source>
</evidence>
<proteinExistence type="predicted"/>
<keyword evidence="10" id="KW-0393">Immunoglobulin domain</keyword>
<evidence type="ECO:0000313" key="13">
    <source>
        <dbReference type="EMBL" id="KAG7468632.1"/>
    </source>
</evidence>
<evidence type="ECO:0000256" key="5">
    <source>
        <dbReference type="ARBA" id="ARBA00022989"/>
    </source>
</evidence>
<dbReference type="GO" id="GO:0006955">
    <property type="term" value="P:immune response"/>
    <property type="evidence" value="ECO:0007669"/>
    <property type="project" value="TreeGrafter"/>
</dbReference>
<name>A0A9D3PWF9_MEGAT</name>
<protein>
    <recommendedName>
        <fullName evidence="12">Ig-like domain-containing protein</fullName>
    </recommendedName>
</protein>
<evidence type="ECO:0000256" key="1">
    <source>
        <dbReference type="ARBA" id="ARBA00004251"/>
    </source>
</evidence>
<dbReference type="InterPro" id="IPR051713">
    <property type="entry name" value="T-cell_Activation_Regulation"/>
</dbReference>
<dbReference type="InterPro" id="IPR003599">
    <property type="entry name" value="Ig_sub"/>
</dbReference>
<evidence type="ECO:0000256" key="10">
    <source>
        <dbReference type="ARBA" id="ARBA00023319"/>
    </source>
</evidence>
<dbReference type="Proteomes" id="UP001046870">
    <property type="component" value="Chromosome 11"/>
</dbReference>
<evidence type="ECO:0000256" key="4">
    <source>
        <dbReference type="ARBA" id="ARBA00022729"/>
    </source>
</evidence>
<dbReference type="PANTHER" id="PTHR25466:SF11">
    <property type="entry name" value="GALECTIN 17-RELATED"/>
    <property type="match status" value="1"/>
</dbReference>
<evidence type="ECO:0000256" key="3">
    <source>
        <dbReference type="ARBA" id="ARBA00022692"/>
    </source>
</evidence>
<comment type="caution">
    <text evidence="13">The sequence shown here is derived from an EMBL/GenBank/DDBJ whole genome shotgun (WGS) entry which is preliminary data.</text>
</comment>
<dbReference type="GO" id="GO:0042102">
    <property type="term" value="P:positive regulation of T cell proliferation"/>
    <property type="evidence" value="ECO:0007669"/>
    <property type="project" value="TreeGrafter"/>
</dbReference>
<dbReference type="PROSITE" id="PS50835">
    <property type="entry name" value="IG_LIKE"/>
    <property type="match status" value="1"/>
</dbReference>
<dbReference type="Gene3D" id="2.60.40.10">
    <property type="entry name" value="Immunoglobulins"/>
    <property type="match status" value="1"/>
</dbReference>
<keyword evidence="4" id="KW-0732">Signal</keyword>
<evidence type="ECO:0000256" key="6">
    <source>
        <dbReference type="ARBA" id="ARBA00023136"/>
    </source>
</evidence>
<dbReference type="InterPro" id="IPR007110">
    <property type="entry name" value="Ig-like_dom"/>
</dbReference>
<keyword evidence="3 11" id="KW-0812">Transmembrane</keyword>
<accession>A0A9D3PWF9</accession>
<dbReference type="GO" id="GO:0042130">
    <property type="term" value="P:negative regulation of T cell proliferation"/>
    <property type="evidence" value="ECO:0007669"/>
    <property type="project" value="TreeGrafter"/>
</dbReference>
<evidence type="ECO:0000256" key="9">
    <source>
        <dbReference type="ARBA" id="ARBA00023180"/>
    </source>
</evidence>
<dbReference type="GO" id="GO:0007166">
    <property type="term" value="P:cell surface receptor signaling pathway"/>
    <property type="evidence" value="ECO:0007669"/>
    <property type="project" value="TreeGrafter"/>
</dbReference>
<dbReference type="AlphaFoldDB" id="A0A9D3PWF9"/>
<dbReference type="InterPro" id="IPR036179">
    <property type="entry name" value="Ig-like_dom_sf"/>
</dbReference>
<keyword evidence="14" id="KW-1185">Reference proteome</keyword>
<keyword evidence="8" id="KW-0675">Receptor</keyword>